<evidence type="ECO:0000313" key="6">
    <source>
        <dbReference type="EMBL" id="KAJ9584584.1"/>
    </source>
</evidence>
<keyword evidence="3" id="KW-0677">Repeat</keyword>
<evidence type="ECO:0000256" key="1">
    <source>
        <dbReference type="ARBA" id="ARBA00022614"/>
    </source>
</evidence>
<accession>A0AAD7ZPM1</accession>
<feature type="signal peptide" evidence="4">
    <location>
        <begin position="1"/>
        <end position="20"/>
    </location>
</feature>
<dbReference type="SUPFAM" id="SSF52058">
    <property type="entry name" value="L domain-like"/>
    <property type="match status" value="1"/>
</dbReference>
<dbReference type="PANTHER" id="PTHR24369:SF210">
    <property type="entry name" value="CHAOPTIN-RELATED"/>
    <property type="match status" value="1"/>
</dbReference>
<comment type="caution">
    <text evidence="6">The sequence shown here is derived from an EMBL/GenBank/DDBJ whole genome shotgun (WGS) entry which is preliminary data.</text>
</comment>
<reference evidence="6" key="1">
    <citation type="journal article" date="2023" name="IScience">
        <title>Live-bearing cockroach genome reveals convergent evolutionary mechanisms linked to viviparity in insects and beyond.</title>
        <authorList>
            <person name="Fouks B."/>
            <person name="Harrison M.C."/>
            <person name="Mikhailova A.A."/>
            <person name="Marchal E."/>
            <person name="English S."/>
            <person name="Carruthers M."/>
            <person name="Jennings E.C."/>
            <person name="Chiamaka E.L."/>
            <person name="Frigard R.A."/>
            <person name="Pippel M."/>
            <person name="Attardo G.M."/>
            <person name="Benoit J.B."/>
            <person name="Bornberg-Bauer E."/>
            <person name="Tobe S.S."/>
        </authorList>
    </citation>
    <scope>NUCLEOTIDE SEQUENCE</scope>
    <source>
        <strain evidence="6">Stay&amp;Tobe</strain>
    </source>
</reference>
<keyword evidence="7" id="KW-1185">Reference proteome</keyword>
<organism evidence="6 7">
    <name type="scientific">Diploptera punctata</name>
    <name type="common">Pacific beetle cockroach</name>
    <dbReference type="NCBI Taxonomy" id="6984"/>
    <lineage>
        <taxon>Eukaryota</taxon>
        <taxon>Metazoa</taxon>
        <taxon>Ecdysozoa</taxon>
        <taxon>Arthropoda</taxon>
        <taxon>Hexapoda</taxon>
        <taxon>Insecta</taxon>
        <taxon>Pterygota</taxon>
        <taxon>Neoptera</taxon>
        <taxon>Polyneoptera</taxon>
        <taxon>Dictyoptera</taxon>
        <taxon>Blattodea</taxon>
        <taxon>Blaberoidea</taxon>
        <taxon>Blaberidae</taxon>
        <taxon>Diplopterinae</taxon>
        <taxon>Diploptera</taxon>
    </lineage>
</organism>
<evidence type="ECO:0000256" key="2">
    <source>
        <dbReference type="ARBA" id="ARBA00022729"/>
    </source>
</evidence>
<evidence type="ECO:0000313" key="7">
    <source>
        <dbReference type="Proteomes" id="UP001233999"/>
    </source>
</evidence>
<dbReference type="PANTHER" id="PTHR24369">
    <property type="entry name" value="ANTIGEN BSP, PUTATIVE-RELATED"/>
    <property type="match status" value="1"/>
</dbReference>
<dbReference type="SMART" id="SM00082">
    <property type="entry name" value="LRRCT"/>
    <property type="match status" value="1"/>
</dbReference>
<proteinExistence type="predicted"/>
<dbReference type="SMART" id="SM00369">
    <property type="entry name" value="LRR_TYP"/>
    <property type="match status" value="6"/>
</dbReference>
<evidence type="ECO:0000259" key="5">
    <source>
        <dbReference type="SMART" id="SM00082"/>
    </source>
</evidence>
<feature type="chain" id="PRO_5042111806" description="LRRCT domain-containing protein" evidence="4">
    <location>
        <begin position="21"/>
        <end position="277"/>
    </location>
</feature>
<feature type="domain" description="LRRCT" evidence="5">
    <location>
        <begin position="214"/>
        <end position="262"/>
    </location>
</feature>
<keyword evidence="1" id="KW-0433">Leucine-rich repeat</keyword>
<dbReference type="InterPro" id="IPR003591">
    <property type="entry name" value="Leu-rich_rpt_typical-subtyp"/>
</dbReference>
<name>A0AAD7ZPM1_DIPPU</name>
<dbReference type="EMBL" id="JASPKZ010007389">
    <property type="protein sequence ID" value="KAJ9584584.1"/>
    <property type="molecule type" value="Genomic_DNA"/>
</dbReference>
<evidence type="ECO:0000256" key="3">
    <source>
        <dbReference type="ARBA" id="ARBA00022737"/>
    </source>
</evidence>
<dbReference type="InterPro" id="IPR050541">
    <property type="entry name" value="LRR_TM_domain-containing"/>
</dbReference>
<dbReference type="InterPro" id="IPR000483">
    <property type="entry name" value="Cys-rich_flank_reg_C"/>
</dbReference>
<gene>
    <name evidence="6" type="ORF">L9F63_021072</name>
</gene>
<dbReference type="FunFam" id="3.80.10.10:FF:000082">
    <property type="entry name" value="Leucine-rich repeat-containing 24"/>
    <property type="match status" value="1"/>
</dbReference>
<dbReference type="InterPro" id="IPR032675">
    <property type="entry name" value="LRR_dom_sf"/>
</dbReference>
<dbReference type="Gene3D" id="3.80.10.10">
    <property type="entry name" value="Ribonuclease Inhibitor"/>
    <property type="match status" value="2"/>
</dbReference>
<reference evidence="6" key="2">
    <citation type="submission" date="2023-05" db="EMBL/GenBank/DDBJ databases">
        <authorList>
            <person name="Fouks B."/>
        </authorList>
    </citation>
    <scope>NUCLEOTIDE SEQUENCE</scope>
    <source>
        <strain evidence="6">Stay&amp;Tobe</strain>
        <tissue evidence="6">Testes</tissue>
    </source>
</reference>
<dbReference type="InterPro" id="IPR001611">
    <property type="entry name" value="Leu-rich_rpt"/>
</dbReference>
<dbReference type="AlphaFoldDB" id="A0AAD7ZPM1"/>
<sequence>MAVRWRNVVPLLALLVFAGADMDWSKCPQQCKCKWVSGRKAAECTNSSLNTVPDNLSTEIQILDLTGNPLRELPKDAFSLVNLINLHKLFLRDCNIEDLHKEAFRKLEILIELDLSGNRIHILHPGTFRENVRLRILTLSRNPIQKLADGLFNNLTFLQTVEFSDCQLSHIGRKTFMNVPNLKTLALDGNNLTTMKVESLQSLHMLNGLVLHNNPWNCDCHLQAFRDWTIERRLYAQPTACAEPPVLHGKLWSDFEFGRSCLQTPDTLSCTQEQQLK</sequence>
<dbReference type="GO" id="GO:0005886">
    <property type="term" value="C:plasma membrane"/>
    <property type="evidence" value="ECO:0007669"/>
    <property type="project" value="TreeGrafter"/>
</dbReference>
<keyword evidence="2 4" id="KW-0732">Signal</keyword>
<dbReference type="Pfam" id="PF13855">
    <property type="entry name" value="LRR_8"/>
    <property type="match status" value="2"/>
</dbReference>
<evidence type="ECO:0000256" key="4">
    <source>
        <dbReference type="SAM" id="SignalP"/>
    </source>
</evidence>
<dbReference type="Proteomes" id="UP001233999">
    <property type="component" value="Unassembled WGS sequence"/>
</dbReference>
<protein>
    <recommendedName>
        <fullName evidence="5">LRRCT domain-containing protein</fullName>
    </recommendedName>
</protein>